<dbReference type="EMBL" id="FJ069043">
    <property type="protein sequence ID" value="AFG71047.1"/>
    <property type="molecule type" value="Genomic_DNA"/>
</dbReference>
<evidence type="ECO:0000313" key="10">
    <source>
        <dbReference type="EMBL" id="AFG71041.1"/>
    </source>
</evidence>
<evidence type="ECO:0000313" key="13">
    <source>
        <dbReference type="EMBL" id="AFG71044.1"/>
    </source>
</evidence>
<sequence length="104" mass="11870">DEEDAALVRRQVSNYTLNTGPFGTMHAIKDRETFSALEWWNMHGGGTPLLQSLALRVLSQVVNTSSAERCWSSYSFIHSVKRNRLSLDRAESLVYVHYNLRLLS</sequence>
<gene>
    <name evidence="11" type="ORF">0_2551_02</name>
</gene>
<dbReference type="EMBL" id="FJ069032">
    <property type="protein sequence ID" value="AFG71037.1"/>
    <property type="molecule type" value="Genomic_DNA"/>
</dbReference>
<name>H9X9U9_PINTA</name>
<evidence type="ECO:0000313" key="15">
    <source>
        <dbReference type="EMBL" id="AFG71046.1"/>
    </source>
</evidence>
<evidence type="ECO:0000313" key="3">
    <source>
        <dbReference type="EMBL" id="AFG71034.1"/>
    </source>
</evidence>
<dbReference type="PANTHER" id="PTHR32166">
    <property type="entry name" value="OSJNBA0013A04.12 PROTEIN"/>
    <property type="match status" value="1"/>
</dbReference>
<dbReference type="InterPro" id="IPR012337">
    <property type="entry name" value="RNaseH-like_sf"/>
</dbReference>
<dbReference type="EMBL" id="FJ069035">
    <property type="protein sequence ID" value="AFG71049.1"/>
    <property type="molecule type" value="Genomic_DNA"/>
</dbReference>
<proteinExistence type="predicted"/>
<evidence type="ECO:0000313" key="8">
    <source>
        <dbReference type="EMBL" id="AFG71039.1"/>
    </source>
</evidence>
<protein>
    <recommendedName>
        <fullName evidence="1">HAT C-terminal dimerisation domain-containing protein</fullName>
    </recommendedName>
</protein>
<evidence type="ECO:0000313" key="12">
    <source>
        <dbReference type="EMBL" id="AFG71043.1"/>
    </source>
</evidence>
<evidence type="ECO:0000313" key="5">
    <source>
        <dbReference type="EMBL" id="AFG71036.1"/>
    </source>
</evidence>
<dbReference type="EMBL" id="FJ069031">
    <property type="protein sequence ID" value="AFG71035.1"/>
    <property type="molecule type" value="Genomic_DNA"/>
</dbReference>
<dbReference type="EMBL" id="FJ069039">
    <property type="protein sequence ID" value="AFG71041.1"/>
    <property type="molecule type" value="Genomic_DNA"/>
</dbReference>
<feature type="domain" description="HAT C-terminal dimerisation" evidence="1">
    <location>
        <begin position="28"/>
        <end position="100"/>
    </location>
</feature>
<reference evidence="11" key="1">
    <citation type="submission" date="2008-08" db="EMBL/GenBank/DDBJ databases">
        <title>Nucleotide Diversity and Divergence in the Loblolly Pine Gene Space.</title>
        <authorList>
            <person name="Neale D.B."/>
            <person name="Wegrzyn J.L."/>
            <person name="Lee J.M."/>
            <person name="Eckert A.J."/>
            <person name="Liechty J.D."/>
            <person name="Stevens K.A."/>
            <person name="Langley C.H."/>
        </authorList>
    </citation>
    <scope>NUCLEOTIDE SEQUENCE</scope>
    <source>
        <strain evidence="11">4390</strain>
        <strain evidence="8">4391</strain>
        <strain evidence="6">4392</strain>
        <strain evidence="4">4393</strain>
        <strain evidence="5">4394</strain>
        <strain evidence="10">4395</strain>
        <strain evidence="12">4396</strain>
        <strain evidence="18">4397</strain>
        <strain evidence="3">4398</strain>
        <strain evidence="16">4399</strain>
        <strain evidence="2">4400</strain>
        <strain evidence="9">4401</strain>
        <strain evidence="15">4402</strain>
        <strain evidence="17">4403</strain>
        <strain evidence="13">4404</strain>
        <strain evidence="7">4406</strain>
        <strain evidence="14">4407</strain>
        <tissue evidence="11">Megagametophyte</tissue>
    </source>
</reference>
<dbReference type="EMBL" id="FJ069033">
    <property type="protein sequence ID" value="AFG71046.1"/>
    <property type="molecule type" value="Genomic_DNA"/>
</dbReference>
<evidence type="ECO:0000313" key="9">
    <source>
        <dbReference type="EMBL" id="AFG71040.1"/>
    </source>
</evidence>
<organism evidence="11">
    <name type="scientific">Pinus taeda</name>
    <name type="common">Loblolly pine</name>
    <dbReference type="NCBI Taxonomy" id="3352"/>
    <lineage>
        <taxon>Eukaryota</taxon>
        <taxon>Viridiplantae</taxon>
        <taxon>Streptophyta</taxon>
        <taxon>Embryophyta</taxon>
        <taxon>Tracheophyta</taxon>
        <taxon>Spermatophyta</taxon>
        <taxon>Pinopsida</taxon>
        <taxon>Pinidae</taxon>
        <taxon>Conifers I</taxon>
        <taxon>Pinales</taxon>
        <taxon>Pinaceae</taxon>
        <taxon>Pinus</taxon>
        <taxon>Pinus subgen. Pinus</taxon>
    </lineage>
</organism>
<evidence type="ECO:0000313" key="2">
    <source>
        <dbReference type="EMBL" id="AFG71033.1"/>
    </source>
</evidence>
<dbReference type="EMBL" id="FJ069030">
    <property type="protein sequence ID" value="AFG71038.1"/>
    <property type="molecule type" value="Genomic_DNA"/>
</dbReference>
<evidence type="ECO:0000313" key="11">
    <source>
        <dbReference type="EMBL" id="AFG71042.1"/>
    </source>
</evidence>
<dbReference type="GO" id="GO:0046983">
    <property type="term" value="F:protein dimerization activity"/>
    <property type="evidence" value="ECO:0007669"/>
    <property type="project" value="InterPro"/>
</dbReference>
<dbReference type="EMBL" id="FJ069040">
    <property type="protein sequence ID" value="AFG71033.1"/>
    <property type="molecule type" value="Genomic_DNA"/>
</dbReference>
<dbReference type="EMBL" id="FJ069034">
    <property type="protein sequence ID" value="AFG71044.1"/>
    <property type="molecule type" value="Genomic_DNA"/>
</dbReference>
<dbReference type="EMBL" id="FJ069038">
    <property type="protein sequence ID" value="AFG71036.1"/>
    <property type="molecule type" value="Genomic_DNA"/>
</dbReference>
<dbReference type="EMBL" id="FJ069044">
    <property type="protein sequence ID" value="AFG71039.1"/>
    <property type="molecule type" value="Genomic_DNA"/>
</dbReference>
<dbReference type="EMBL" id="FJ069045">
    <property type="protein sequence ID" value="AFG71043.1"/>
    <property type="molecule type" value="Genomic_DNA"/>
</dbReference>
<dbReference type="EMBL" id="FJ069028">
    <property type="protein sequence ID" value="AFG71045.1"/>
    <property type="molecule type" value="Genomic_DNA"/>
</dbReference>
<dbReference type="EMBL" id="FJ069037">
    <property type="protein sequence ID" value="AFG71034.1"/>
    <property type="molecule type" value="Genomic_DNA"/>
</dbReference>
<evidence type="ECO:0000313" key="6">
    <source>
        <dbReference type="EMBL" id="AFG71037.1"/>
    </source>
</evidence>
<dbReference type="EMBL" id="FJ069036">
    <property type="protein sequence ID" value="AFG71040.1"/>
    <property type="molecule type" value="Genomic_DNA"/>
</dbReference>
<dbReference type="SUPFAM" id="SSF53098">
    <property type="entry name" value="Ribonuclease H-like"/>
    <property type="match status" value="1"/>
</dbReference>
<evidence type="ECO:0000313" key="7">
    <source>
        <dbReference type="EMBL" id="AFG71038.1"/>
    </source>
</evidence>
<evidence type="ECO:0000313" key="16">
    <source>
        <dbReference type="EMBL" id="AFG71047.1"/>
    </source>
</evidence>
<dbReference type="EMBL" id="FJ069041">
    <property type="protein sequence ID" value="AFG71048.1"/>
    <property type="molecule type" value="Genomic_DNA"/>
</dbReference>
<evidence type="ECO:0000313" key="4">
    <source>
        <dbReference type="EMBL" id="AFG71035.1"/>
    </source>
</evidence>
<evidence type="ECO:0000259" key="1">
    <source>
        <dbReference type="Pfam" id="PF05699"/>
    </source>
</evidence>
<accession>H9X9U9</accession>
<dbReference type="EMBL" id="FJ069029">
    <property type="protein sequence ID" value="AFG71042.1"/>
    <property type="molecule type" value="Genomic_DNA"/>
</dbReference>
<feature type="non-terminal residue" evidence="11">
    <location>
        <position position="104"/>
    </location>
</feature>
<evidence type="ECO:0000313" key="14">
    <source>
        <dbReference type="EMBL" id="AFG71045.1"/>
    </source>
</evidence>
<dbReference type="PANTHER" id="PTHR32166:SF74">
    <property type="entry name" value="OS05G0256350 PROTEIN"/>
    <property type="match status" value="1"/>
</dbReference>
<evidence type="ECO:0000313" key="18">
    <source>
        <dbReference type="EMBL" id="AFG71049.1"/>
    </source>
</evidence>
<evidence type="ECO:0000313" key="17">
    <source>
        <dbReference type="EMBL" id="AFG71048.1"/>
    </source>
</evidence>
<dbReference type="InterPro" id="IPR008906">
    <property type="entry name" value="HATC_C_dom"/>
</dbReference>
<dbReference type="Pfam" id="PF05699">
    <property type="entry name" value="Dimer_Tnp_hAT"/>
    <property type="match status" value="1"/>
</dbReference>
<dbReference type="AlphaFoldDB" id="H9X9U9"/>
<feature type="non-terminal residue" evidence="11">
    <location>
        <position position="1"/>
    </location>
</feature>